<evidence type="ECO:0000256" key="4">
    <source>
        <dbReference type="ARBA" id="ARBA00023239"/>
    </source>
</evidence>
<dbReference type="RefSeq" id="WP_120016025.1">
    <property type="nucleotide sequence ID" value="NZ_QZWZ01000015.1"/>
</dbReference>
<proteinExistence type="inferred from homology"/>
<sequence>MSRLTLPAEGGCRCGRVRLKISAPPLLTMACHCTGCQSMSASAYSLSAAIPSDGFEVTEGGPVIGGLHGASRHFFCPHCMSWMFTRPEGLDWFVNLRPTMLDDPAWFTPFIETWTNEKLPWATTPAVHSHAALPAMEEYEALTAEFAQNYVTGGSAG</sequence>
<dbReference type="GO" id="GO:0046872">
    <property type="term" value="F:metal ion binding"/>
    <property type="evidence" value="ECO:0007669"/>
    <property type="project" value="UniProtKB-KW"/>
</dbReference>
<keyword evidence="2" id="KW-0479">Metal-binding</keyword>
<dbReference type="PROSITE" id="PS51257">
    <property type="entry name" value="PROKAR_LIPOPROTEIN"/>
    <property type="match status" value="1"/>
</dbReference>
<dbReference type="PANTHER" id="PTHR33337">
    <property type="entry name" value="GFA DOMAIN-CONTAINING PROTEIN"/>
    <property type="match status" value="1"/>
</dbReference>
<evidence type="ECO:0000313" key="7">
    <source>
        <dbReference type="Proteomes" id="UP000272706"/>
    </source>
</evidence>
<name>A0A3A5KPF0_9HYPH</name>
<dbReference type="PROSITE" id="PS51891">
    <property type="entry name" value="CENP_V_GFA"/>
    <property type="match status" value="1"/>
</dbReference>
<protein>
    <submittedName>
        <fullName evidence="6">GFA family protein</fullName>
    </submittedName>
</protein>
<evidence type="ECO:0000256" key="3">
    <source>
        <dbReference type="ARBA" id="ARBA00022833"/>
    </source>
</evidence>
<dbReference type="InterPro" id="IPR011057">
    <property type="entry name" value="Mss4-like_sf"/>
</dbReference>
<dbReference type="Gene3D" id="3.90.1590.10">
    <property type="entry name" value="glutathione-dependent formaldehyde- activating enzyme (gfa)"/>
    <property type="match status" value="1"/>
</dbReference>
<dbReference type="GO" id="GO:0016846">
    <property type="term" value="F:carbon-sulfur lyase activity"/>
    <property type="evidence" value="ECO:0007669"/>
    <property type="project" value="InterPro"/>
</dbReference>
<feature type="domain" description="CENP-V/GFA" evidence="5">
    <location>
        <begin position="8"/>
        <end position="140"/>
    </location>
</feature>
<keyword evidence="7" id="KW-1185">Reference proteome</keyword>
<dbReference type="InterPro" id="IPR006913">
    <property type="entry name" value="CENP-V/GFA"/>
</dbReference>
<dbReference type="Pfam" id="PF04828">
    <property type="entry name" value="GFA"/>
    <property type="match status" value="1"/>
</dbReference>
<accession>A0A3A5KPF0</accession>
<comment type="similarity">
    <text evidence="1">Belongs to the Gfa family.</text>
</comment>
<dbReference type="OrthoDB" id="7186766at2"/>
<organism evidence="6 7">
    <name type="scientific">Mesorhizobium waimense</name>
    <dbReference type="NCBI Taxonomy" id="1300307"/>
    <lineage>
        <taxon>Bacteria</taxon>
        <taxon>Pseudomonadati</taxon>
        <taxon>Pseudomonadota</taxon>
        <taxon>Alphaproteobacteria</taxon>
        <taxon>Hyphomicrobiales</taxon>
        <taxon>Phyllobacteriaceae</taxon>
        <taxon>Mesorhizobium</taxon>
    </lineage>
</organism>
<keyword evidence="4" id="KW-0456">Lyase</keyword>
<dbReference type="AlphaFoldDB" id="A0A3A5KPF0"/>
<dbReference type="Proteomes" id="UP000272706">
    <property type="component" value="Unassembled WGS sequence"/>
</dbReference>
<gene>
    <name evidence="6" type="ORF">D3227_20010</name>
</gene>
<evidence type="ECO:0000259" key="5">
    <source>
        <dbReference type="PROSITE" id="PS51891"/>
    </source>
</evidence>
<keyword evidence="3" id="KW-0862">Zinc</keyword>
<comment type="caution">
    <text evidence="6">The sequence shown here is derived from an EMBL/GenBank/DDBJ whole genome shotgun (WGS) entry which is preliminary data.</text>
</comment>
<dbReference type="PANTHER" id="PTHR33337:SF40">
    <property type="entry name" value="CENP-V_GFA DOMAIN-CONTAINING PROTEIN-RELATED"/>
    <property type="match status" value="1"/>
</dbReference>
<reference evidence="6 7" key="1">
    <citation type="submission" date="2018-09" db="EMBL/GenBank/DDBJ databases">
        <title>Mesorhizobium carmichaelinearum sp. nov. isolated from Carmichaelinea spp. root nodules in New Zealand.</title>
        <authorList>
            <person name="De Meyer S.E."/>
        </authorList>
    </citation>
    <scope>NUCLEOTIDE SEQUENCE [LARGE SCALE GENOMIC DNA]</scope>
    <source>
        <strain evidence="6 7">ICMP19557</strain>
    </source>
</reference>
<dbReference type="EMBL" id="QZWZ01000015">
    <property type="protein sequence ID" value="RJT36381.1"/>
    <property type="molecule type" value="Genomic_DNA"/>
</dbReference>
<evidence type="ECO:0000256" key="2">
    <source>
        <dbReference type="ARBA" id="ARBA00022723"/>
    </source>
</evidence>
<evidence type="ECO:0000313" key="6">
    <source>
        <dbReference type="EMBL" id="RJT36381.1"/>
    </source>
</evidence>
<dbReference type="SUPFAM" id="SSF51316">
    <property type="entry name" value="Mss4-like"/>
    <property type="match status" value="1"/>
</dbReference>
<evidence type="ECO:0000256" key="1">
    <source>
        <dbReference type="ARBA" id="ARBA00005495"/>
    </source>
</evidence>